<dbReference type="RefSeq" id="YP_010660534.1">
    <property type="nucleotide sequence ID" value="NC_070877.1"/>
</dbReference>
<proteinExistence type="predicted"/>
<name>A0A5B8WK94_9CAUD</name>
<gene>
    <name evidence="1" type="primary">168</name>
    <name evidence="1" type="ORF">SEA_QUI_168</name>
</gene>
<dbReference type="KEGG" id="vg:77936528"/>
<reference evidence="1 2" key="1">
    <citation type="submission" date="2019-07" db="EMBL/GenBank/DDBJ databases">
        <authorList>
            <person name="Abdullah A."/>
            <person name="Lima G.C."/>
            <person name="Cuneo C.K."/>
            <person name="Ennest D.C."/>
            <person name="Fritz K.J."/>
            <person name="Johnson B.T."/>
            <person name="Larson S.M."/>
            <person name="Lemunyete M.N."/>
            <person name="Murray M.B."/>
            <person name="Osmond D.E."/>
            <person name="Patras K.A."/>
            <person name="Ransibrahmanakul S."/>
            <person name="Simpson K.A."/>
            <person name="Thull B.S."/>
            <person name="Wetzel S."/>
            <person name="Bonilla J.A."/>
            <person name="Klyczek K."/>
            <person name="Garlena R.A."/>
            <person name="Russell D.A."/>
            <person name="Pope W.H."/>
            <person name="Jacobs-Sera D."/>
            <person name="Hatfull G.F."/>
        </authorList>
    </citation>
    <scope>NUCLEOTIDE SEQUENCE [LARGE SCALE GENOMIC DNA]</scope>
</reference>
<dbReference type="EMBL" id="MN183282">
    <property type="protein sequence ID" value="QED11656.1"/>
    <property type="molecule type" value="Genomic_DNA"/>
</dbReference>
<dbReference type="Proteomes" id="UP000321915">
    <property type="component" value="Segment"/>
</dbReference>
<keyword evidence="2" id="KW-1185">Reference proteome</keyword>
<evidence type="ECO:0000313" key="2">
    <source>
        <dbReference type="Proteomes" id="UP000321915"/>
    </source>
</evidence>
<organism evidence="1 2">
    <name type="scientific">Arthrobacter phage Qui</name>
    <dbReference type="NCBI Taxonomy" id="2603260"/>
    <lineage>
        <taxon>Viruses</taxon>
        <taxon>Duplodnaviria</taxon>
        <taxon>Heunggongvirae</taxon>
        <taxon>Uroviricota</taxon>
        <taxon>Caudoviricetes</taxon>
        <taxon>Quivirus</taxon>
        <taxon>Quivirus qui</taxon>
    </lineage>
</organism>
<evidence type="ECO:0000313" key="1">
    <source>
        <dbReference type="EMBL" id="QED11656.1"/>
    </source>
</evidence>
<accession>A0A5B8WK94</accession>
<protein>
    <submittedName>
        <fullName evidence="1">Uncharacterized protein</fullName>
    </submittedName>
</protein>
<sequence>MIFTFETYVAAHKRIVKQRHKAMKQAAISPMALDRAYRLAHIHDLILQRLELEIEEWEWF</sequence>
<dbReference type="GeneID" id="77936528"/>